<reference evidence="9 10" key="1">
    <citation type="submission" date="2020-08" db="EMBL/GenBank/DDBJ databases">
        <title>Genomic Encyclopedia of Type Strains, Phase IV (KMG-IV): sequencing the most valuable type-strain genomes for metagenomic binning, comparative biology and taxonomic classification.</title>
        <authorList>
            <person name="Goeker M."/>
        </authorList>
    </citation>
    <scope>NUCLEOTIDE SEQUENCE [LARGE SCALE GENOMIC DNA]</scope>
    <source>
        <strain evidence="9 10">DSM 102238</strain>
    </source>
</reference>
<organism evidence="9 10">
    <name type="scientific">Aureimonas pseudogalii</name>
    <dbReference type="NCBI Taxonomy" id="1744844"/>
    <lineage>
        <taxon>Bacteria</taxon>
        <taxon>Pseudomonadati</taxon>
        <taxon>Pseudomonadota</taxon>
        <taxon>Alphaproteobacteria</taxon>
        <taxon>Hyphomicrobiales</taxon>
        <taxon>Aurantimonadaceae</taxon>
        <taxon>Aureimonas</taxon>
    </lineage>
</organism>
<keyword evidence="2" id="KW-0479">Metal-binding</keyword>
<dbReference type="GO" id="GO:0004160">
    <property type="term" value="F:dihydroxy-acid dehydratase activity"/>
    <property type="evidence" value="ECO:0007669"/>
    <property type="project" value="UniProtKB-EC"/>
</dbReference>
<dbReference type="GO" id="GO:0051536">
    <property type="term" value="F:iron-sulfur cluster binding"/>
    <property type="evidence" value="ECO:0007669"/>
    <property type="project" value="UniProtKB-KW"/>
</dbReference>
<dbReference type="InterPro" id="IPR020558">
    <property type="entry name" value="DiOHA_6PGluconate_deHydtase_CS"/>
</dbReference>
<dbReference type="NCBIfam" id="NF009560">
    <property type="entry name" value="PRK13017.1"/>
    <property type="match status" value="1"/>
</dbReference>
<dbReference type="Pfam" id="PF00920">
    <property type="entry name" value="ILVD_EDD_N"/>
    <property type="match status" value="1"/>
</dbReference>
<feature type="domain" description="Dihydroxy-acid/6-phosphogluconate dehydratase C-terminal" evidence="8">
    <location>
        <begin position="387"/>
        <end position="595"/>
    </location>
</feature>
<dbReference type="EMBL" id="JACIEK010000003">
    <property type="protein sequence ID" value="MBB3998078.1"/>
    <property type="molecule type" value="Genomic_DNA"/>
</dbReference>
<proteinExistence type="inferred from homology"/>
<dbReference type="SUPFAM" id="SSF143975">
    <property type="entry name" value="IlvD/EDD N-terminal domain-like"/>
    <property type="match status" value="1"/>
</dbReference>
<dbReference type="PANTHER" id="PTHR43183:SF1">
    <property type="entry name" value="HYPOTHETICAL DIHYDROXY-ACID DEHYDRATASE (EUROFUNG)-RELATED"/>
    <property type="match status" value="1"/>
</dbReference>
<dbReference type="PROSITE" id="PS00886">
    <property type="entry name" value="ILVD_EDD_1"/>
    <property type="match status" value="1"/>
</dbReference>
<sequence>MGNDLTKVAGDLTSPKGNRGHGRAATTLRSRAWFDNPDNADMTALYLERYMNFGLSQEELQSGRPIIGIAQTGSDLSPCNRHHMELATRVREGIREAGGIAIEFPVHPIQETGKRPTAGLDRNLAYLGLVEILYGYPLDGVVLTIGCDKTTPACLMAAATVNIPAIALSVGPMLNGWFRGERTGSGTIVWKARELMAKGEIDYAGFVKLVASSAPSTGYCNTMGTATTMNSLAEALGMQLPGSAAIPAPYRDRQEVSYRTGLRIVEMVNEDLKPSDILTKDAFVNAIRVNSAIGGSTNAPIHLNALARHIGVELTVDDWQTYGEEIPLLVNLQPAGEYLGEDYYHAGGVPAVVNQLMEQGLINEDAMTVNGRTIGDNCRGAKIEDDKVIRTYDNPLKDRAGFLVLRGNLFSSAIMKTSVISPEFRERYLVNPADLNAFEGNAVVFDGPEDYHHRIDDPALAIDEHTILFMRGAGPIGYPGAAEVVNMRAPDYLIKRGVTSLACIGDGRQSGTSGSPSILNASPEAAAGGNLAVLKTGDRVRIDLGRGTADILISDEELNERRAALKSEGGYKYPEHQTPWQEIQRTLVGQMETGAVLENAVQYQRLAQTKGVPRDNH</sequence>
<dbReference type="Proteomes" id="UP000542776">
    <property type="component" value="Unassembled WGS sequence"/>
</dbReference>
<evidence type="ECO:0000256" key="4">
    <source>
        <dbReference type="ARBA" id="ARBA00023014"/>
    </source>
</evidence>
<evidence type="ECO:0000256" key="2">
    <source>
        <dbReference type="ARBA" id="ARBA00022723"/>
    </source>
</evidence>
<dbReference type="EC" id="4.2.1.9" evidence="9"/>
<dbReference type="PANTHER" id="PTHR43183">
    <property type="entry name" value="HYPOTHETICAL DIHYDROXYACID DEHYDRATASE (EUROFUNG)-RELATED"/>
    <property type="match status" value="1"/>
</dbReference>
<dbReference type="InterPro" id="IPR037237">
    <property type="entry name" value="IlvD/EDD_N"/>
</dbReference>
<keyword evidence="5 9" id="KW-0456">Lyase</keyword>
<feature type="domain" description="Dihydroxy-acid/6-phosphogluconate dehydratase N-terminal" evidence="7">
    <location>
        <begin position="64"/>
        <end position="377"/>
    </location>
</feature>
<evidence type="ECO:0000259" key="7">
    <source>
        <dbReference type="Pfam" id="PF00920"/>
    </source>
</evidence>
<keyword evidence="3" id="KW-0408">Iron</keyword>
<evidence type="ECO:0000313" key="9">
    <source>
        <dbReference type="EMBL" id="MBB3998078.1"/>
    </source>
</evidence>
<dbReference type="Pfam" id="PF24877">
    <property type="entry name" value="ILV_EDD_C"/>
    <property type="match status" value="1"/>
</dbReference>
<name>A0A7W6EB36_9HYPH</name>
<dbReference type="GO" id="GO:0046872">
    <property type="term" value="F:metal ion binding"/>
    <property type="evidence" value="ECO:0007669"/>
    <property type="project" value="UniProtKB-KW"/>
</dbReference>
<gene>
    <name evidence="9" type="ORF">GGR04_001916</name>
</gene>
<dbReference type="InterPro" id="IPR000581">
    <property type="entry name" value="ILV_EDD_N"/>
</dbReference>
<evidence type="ECO:0000259" key="8">
    <source>
        <dbReference type="Pfam" id="PF24877"/>
    </source>
</evidence>
<dbReference type="SUPFAM" id="SSF52016">
    <property type="entry name" value="LeuD/IlvD-like"/>
    <property type="match status" value="1"/>
</dbReference>
<comment type="similarity">
    <text evidence="1">Belongs to the IlvD/Edd family.</text>
</comment>
<comment type="caution">
    <text evidence="9">The sequence shown here is derived from an EMBL/GenBank/DDBJ whole genome shotgun (WGS) entry which is preliminary data.</text>
</comment>
<keyword evidence="10" id="KW-1185">Reference proteome</keyword>
<dbReference type="AlphaFoldDB" id="A0A7W6EB36"/>
<dbReference type="InterPro" id="IPR042096">
    <property type="entry name" value="Dihydro-acid_dehy_C"/>
</dbReference>
<dbReference type="InterPro" id="IPR056740">
    <property type="entry name" value="ILV_EDD_C"/>
</dbReference>
<evidence type="ECO:0000256" key="5">
    <source>
        <dbReference type="ARBA" id="ARBA00023239"/>
    </source>
</evidence>
<keyword evidence="4" id="KW-0411">Iron-sulfur</keyword>
<accession>A0A7W6EB36</accession>
<evidence type="ECO:0000256" key="3">
    <source>
        <dbReference type="ARBA" id="ARBA00023004"/>
    </source>
</evidence>
<dbReference type="InterPro" id="IPR052352">
    <property type="entry name" value="Sugar_Degrad_Dehydratases"/>
</dbReference>
<dbReference type="RefSeq" id="WP_246393042.1">
    <property type="nucleotide sequence ID" value="NZ_JACIEK010000003.1"/>
</dbReference>
<dbReference type="Gene3D" id="3.50.30.80">
    <property type="entry name" value="IlvD/EDD C-terminal domain-like"/>
    <property type="match status" value="1"/>
</dbReference>
<protein>
    <submittedName>
        <fullName evidence="9">Dihydroxy-acid dehydratase</fullName>
        <ecNumber evidence="9">4.2.1.9</ecNumber>
    </submittedName>
</protein>
<dbReference type="NCBIfam" id="NF004784">
    <property type="entry name" value="PRK06131.1"/>
    <property type="match status" value="1"/>
</dbReference>
<evidence type="ECO:0000256" key="1">
    <source>
        <dbReference type="ARBA" id="ARBA00006486"/>
    </source>
</evidence>
<feature type="region of interest" description="Disordered" evidence="6">
    <location>
        <begin position="1"/>
        <end position="24"/>
    </location>
</feature>
<evidence type="ECO:0000313" key="10">
    <source>
        <dbReference type="Proteomes" id="UP000542776"/>
    </source>
</evidence>
<evidence type="ECO:0000256" key="6">
    <source>
        <dbReference type="SAM" id="MobiDB-lite"/>
    </source>
</evidence>